<dbReference type="InterPro" id="IPR002298">
    <property type="entry name" value="DNA_polymerase_A"/>
</dbReference>
<proteinExistence type="predicted"/>
<dbReference type="PANTHER" id="PTHR10133">
    <property type="entry name" value="DNA POLYMERASE I"/>
    <property type="match status" value="1"/>
</dbReference>
<evidence type="ECO:0000313" key="6">
    <source>
        <dbReference type="Proteomes" id="UP000242637"/>
    </source>
</evidence>
<protein>
    <recommendedName>
        <fullName evidence="1">DNA-directed DNA polymerase</fullName>
        <ecNumber evidence="1">2.7.7.7</ecNumber>
    </recommendedName>
</protein>
<dbReference type="InterPro" id="IPR043502">
    <property type="entry name" value="DNA/RNA_pol_sf"/>
</dbReference>
<comment type="catalytic activity">
    <reaction evidence="3">
        <text>DNA(n) + a 2'-deoxyribonucleoside 5'-triphosphate = DNA(n+1) + diphosphate</text>
        <dbReference type="Rhea" id="RHEA:22508"/>
        <dbReference type="Rhea" id="RHEA-COMP:17339"/>
        <dbReference type="Rhea" id="RHEA-COMP:17340"/>
        <dbReference type="ChEBI" id="CHEBI:33019"/>
        <dbReference type="ChEBI" id="CHEBI:61560"/>
        <dbReference type="ChEBI" id="CHEBI:173112"/>
        <dbReference type="EC" id="2.7.7.7"/>
    </reaction>
</comment>
<dbReference type="Gene3D" id="1.10.150.20">
    <property type="entry name" value="5' to 3' exonuclease, C-terminal subdomain"/>
    <property type="match status" value="1"/>
</dbReference>
<dbReference type="Pfam" id="PF00476">
    <property type="entry name" value="DNA_pol_A"/>
    <property type="match status" value="1"/>
</dbReference>
<accession>A0A239VCV2</accession>
<keyword evidence="2" id="KW-0235">DNA replication</keyword>
<dbReference type="EMBL" id="LT906453">
    <property type="protein sequence ID" value="SNV20061.1"/>
    <property type="molecule type" value="Genomic_DNA"/>
</dbReference>
<reference evidence="5 6" key="1">
    <citation type="submission" date="2017-06" db="EMBL/GenBank/DDBJ databases">
        <authorList>
            <consortium name="Pathogen Informatics"/>
        </authorList>
    </citation>
    <scope>NUCLEOTIDE SEQUENCE [LARGE SCALE GENOMIC DNA]</scope>
    <source>
        <strain evidence="5 6">NCTC13039</strain>
    </source>
</reference>
<evidence type="ECO:0000256" key="1">
    <source>
        <dbReference type="ARBA" id="ARBA00012417"/>
    </source>
</evidence>
<dbReference type="SUPFAM" id="SSF56672">
    <property type="entry name" value="DNA/RNA polymerases"/>
    <property type="match status" value="1"/>
</dbReference>
<evidence type="ECO:0000259" key="4">
    <source>
        <dbReference type="SMART" id="SM00482"/>
    </source>
</evidence>
<dbReference type="PANTHER" id="PTHR10133:SF27">
    <property type="entry name" value="DNA POLYMERASE NU"/>
    <property type="match status" value="1"/>
</dbReference>
<dbReference type="Proteomes" id="UP000242637">
    <property type="component" value="Chromosome 1"/>
</dbReference>
<feature type="domain" description="DNA-directed DNA polymerase family A palm" evidence="4">
    <location>
        <begin position="365"/>
        <end position="546"/>
    </location>
</feature>
<sequence length="588" mass="60936">MGRGGQGIWGGVGSHNGCVSDVMGSFSGGVGSGVPADWVALVVGPSAAQAWGAPSVPRVAVVGAGVCEVVDVDRVGAVVAGVERGRPRWVWWEAAGVAEVLARSGVCPGRVWDVAQAHRLIHGGWEAGPGVAWAVAHGLSLEGVEAPAGDDLLGLVGGGADAVDVVSGAGYLLPAAAGGTWAVDDARLVKLAGAVLECARSQAQLAGGLGPRLVSTVYSESAAAVVCVELERVGLPVDRGALLSVIEPLSGDTAALDASVLDLVPDAGRVDLRNPLQVRGLLAGVGIDVPDTRKWTLEAFRQVHPVVPALLRWRADERIRTTYGMRWLAEHVGEDDRLRGRWHPCDGGAGRMTAEAGLHSIPAVLRPGVAAREGWVLVRADLGQVEPRVLAAVSGDRAMAAATAADDLYAGVARQLGVDRSHAKVAMLAAMYGQRTGTAAQALRGLERAFPRAMSVLDWAQRVGVAGGEFRTFGGRLIPTGRLSPGGDQARVSGRGRFARNAIIQGAAAELFKAWVATVRAVLPSLGGEIVMCLHDELLVHVPQECAGDAVALVNQALVDAARRWTGGAPVRFVADTQVVRRWSEAKG</sequence>
<dbReference type="STRING" id="1121387.GCA_000429885_01185"/>
<dbReference type="SMART" id="SM00482">
    <property type="entry name" value="POLAc"/>
    <property type="match status" value="1"/>
</dbReference>
<keyword evidence="5" id="KW-0808">Transferase</keyword>
<organism evidence="5 6">
    <name type="scientific">Dermatophilus congolensis</name>
    <dbReference type="NCBI Taxonomy" id="1863"/>
    <lineage>
        <taxon>Bacteria</taxon>
        <taxon>Bacillati</taxon>
        <taxon>Actinomycetota</taxon>
        <taxon>Actinomycetes</taxon>
        <taxon>Micrococcales</taxon>
        <taxon>Dermatophilaceae</taxon>
        <taxon>Dermatophilus</taxon>
    </lineage>
</organism>
<evidence type="ECO:0000313" key="5">
    <source>
        <dbReference type="EMBL" id="SNV20061.1"/>
    </source>
</evidence>
<dbReference type="KEGG" id="dco:SAMEA4475696_0902"/>
<dbReference type="GO" id="GO:0003677">
    <property type="term" value="F:DNA binding"/>
    <property type="evidence" value="ECO:0007669"/>
    <property type="project" value="InterPro"/>
</dbReference>
<keyword evidence="5" id="KW-0548">Nucleotidyltransferase</keyword>
<dbReference type="InterPro" id="IPR001098">
    <property type="entry name" value="DNA-dir_DNA_pol_A_palm_dom"/>
</dbReference>
<dbReference type="EC" id="2.7.7.7" evidence="1"/>
<gene>
    <name evidence="5" type="primary">polA_1</name>
    <name evidence="5" type="ORF">SAMEA4475696_00902</name>
</gene>
<dbReference type="GO" id="GO:0006261">
    <property type="term" value="P:DNA-templated DNA replication"/>
    <property type="evidence" value="ECO:0007669"/>
    <property type="project" value="InterPro"/>
</dbReference>
<dbReference type="AlphaFoldDB" id="A0A239VCV2"/>
<keyword evidence="6" id="KW-1185">Reference proteome</keyword>
<evidence type="ECO:0000256" key="3">
    <source>
        <dbReference type="ARBA" id="ARBA00049244"/>
    </source>
</evidence>
<dbReference type="Gene3D" id="3.30.70.370">
    <property type="match status" value="1"/>
</dbReference>
<name>A0A239VCV2_9MICO</name>
<evidence type="ECO:0000256" key="2">
    <source>
        <dbReference type="ARBA" id="ARBA00022705"/>
    </source>
</evidence>
<dbReference type="GO" id="GO:0006302">
    <property type="term" value="P:double-strand break repair"/>
    <property type="evidence" value="ECO:0007669"/>
    <property type="project" value="TreeGrafter"/>
</dbReference>
<dbReference type="GO" id="GO:0003887">
    <property type="term" value="F:DNA-directed DNA polymerase activity"/>
    <property type="evidence" value="ECO:0007669"/>
    <property type="project" value="UniProtKB-EC"/>
</dbReference>